<dbReference type="PANTHER" id="PTHR40037">
    <property type="entry name" value="PHOSPHOESTERASE YJCG-RELATED"/>
    <property type="match status" value="1"/>
</dbReference>
<dbReference type="EMBL" id="CP128399">
    <property type="protein sequence ID" value="WJW67882.1"/>
    <property type="molecule type" value="Genomic_DNA"/>
</dbReference>
<organism evidence="1 3">
    <name type="scientific">Candidatus Chlorohelix allophototropha</name>
    <dbReference type="NCBI Taxonomy" id="3003348"/>
    <lineage>
        <taxon>Bacteria</taxon>
        <taxon>Bacillati</taxon>
        <taxon>Chloroflexota</taxon>
        <taxon>Chloroflexia</taxon>
        <taxon>Candidatus Chloroheliales</taxon>
        <taxon>Candidatus Chloroheliaceae</taxon>
        <taxon>Candidatus Chlorohelix</taxon>
    </lineage>
</organism>
<gene>
    <name evidence="1" type="ORF">HXX08_09105</name>
    <name evidence="2" type="ORF">OZ401_001165</name>
</gene>
<dbReference type="InterPro" id="IPR050580">
    <property type="entry name" value="2H_phosphoesterase_YjcG-like"/>
</dbReference>
<dbReference type="Proteomes" id="UP001431572">
    <property type="component" value="Chromosome 1"/>
</dbReference>
<proteinExistence type="predicted"/>
<name>A0A8T7M056_9CHLR</name>
<evidence type="ECO:0000313" key="2">
    <source>
        <dbReference type="EMBL" id="WJW67882.1"/>
    </source>
</evidence>
<dbReference type="SUPFAM" id="SSF55144">
    <property type="entry name" value="LigT-like"/>
    <property type="match status" value="1"/>
</dbReference>
<reference evidence="1 3" key="1">
    <citation type="submission" date="2020-06" db="EMBL/GenBank/DDBJ databases">
        <title>Anoxygenic phototrophic Chloroflexota member uses a Type I reaction center.</title>
        <authorList>
            <person name="Tsuji J.M."/>
            <person name="Shaw N.A."/>
            <person name="Nagashima S."/>
            <person name="Venkiteswaran J."/>
            <person name="Schiff S.L."/>
            <person name="Hanada S."/>
            <person name="Tank M."/>
            <person name="Neufeld J.D."/>
        </authorList>
    </citation>
    <scope>NUCLEOTIDE SEQUENCE [LARGE SCALE GENOMIC DNA]</scope>
    <source>
        <strain evidence="1">L227-S17</strain>
    </source>
</reference>
<dbReference type="AlphaFoldDB" id="A0A8T7M056"/>
<evidence type="ECO:0000313" key="1">
    <source>
        <dbReference type="EMBL" id="NWJ46022.1"/>
    </source>
</evidence>
<dbReference type="EMBL" id="JACATZ010000001">
    <property type="protein sequence ID" value="NWJ46022.1"/>
    <property type="molecule type" value="Genomic_DNA"/>
</dbReference>
<protein>
    <submittedName>
        <fullName evidence="1">2'-5' RNA ligase family protein</fullName>
    </submittedName>
</protein>
<accession>A0A8T7M056</accession>
<dbReference type="Proteomes" id="UP000521676">
    <property type="component" value="Unassembled WGS sequence"/>
</dbReference>
<sequence>MLTSSFTGTLSSIRANNEQEPQFAIILYAPTEVSTALDYVRFRYDPGFKMKIPPHITLKRPASIGKQPNLSAHFHTVCRAIEEITPTINPFAVALSGYDVFRKPDCNVVFLKIADASPLWHLHQKLIEVLSRFYPDGAADSLEGAKYHPHLTIGNKLSDIELAVLQHELDTGSYKLDFRFIAEEMGLLAQLPIADDRFDWRTISHFKFGSIPAAK</sequence>
<dbReference type="PANTHER" id="PTHR40037:SF1">
    <property type="entry name" value="PHOSPHOESTERASE SAOUHSC_00951-RELATED"/>
    <property type="match status" value="1"/>
</dbReference>
<evidence type="ECO:0000313" key="4">
    <source>
        <dbReference type="Proteomes" id="UP001431572"/>
    </source>
</evidence>
<keyword evidence="1" id="KW-0436">Ligase</keyword>
<dbReference type="Pfam" id="PF13563">
    <property type="entry name" value="2_5_RNA_ligase2"/>
    <property type="match status" value="1"/>
</dbReference>
<dbReference type="Gene3D" id="3.90.1140.10">
    <property type="entry name" value="Cyclic phosphodiesterase"/>
    <property type="match status" value="1"/>
</dbReference>
<dbReference type="GO" id="GO:0016874">
    <property type="term" value="F:ligase activity"/>
    <property type="evidence" value="ECO:0007669"/>
    <property type="project" value="UniProtKB-KW"/>
</dbReference>
<reference evidence="2" key="2">
    <citation type="journal article" date="2024" name="Nature">
        <title>Anoxygenic phototroph of the Chloroflexota uses a type I reaction centre.</title>
        <authorList>
            <person name="Tsuji J.M."/>
            <person name="Shaw N.A."/>
            <person name="Nagashima S."/>
            <person name="Venkiteswaran J.J."/>
            <person name="Schiff S.L."/>
            <person name="Watanabe T."/>
            <person name="Fukui M."/>
            <person name="Hanada S."/>
            <person name="Tank M."/>
            <person name="Neufeld J.D."/>
        </authorList>
    </citation>
    <scope>NUCLEOTIDE SEQUENCE</scope>
    <source>
        <strain evidence="2">L227-S17</strain>
    </source>
</reference>
<dbReference type="RefSeq" id="WP_341469773.1">
    <property type="nucleotide sequence ID" value="NZ_CP128399.1"/>
</dbReference>
<dbReference type="InterPro" id="IPR009097">
    <property type="entry name" value="Cyclic_Pdiesterase"/>
</dbReference>
<evidence type="ECO:0000313" key="3">
    <source>
        <dbReference type="Proteomes" id="UP000521676"/>
    </source>
</evidence>
<keyword evidence="4" id="KW-1185">Reference proteome</keyword>